<evidence type="ECO:0000256" key="1">
    <source>
        <dbReference type="ARBA" id="ARBA00005409"/>
    </source>
</evidence>
<dbReference type="FunFam" id="3.40.50.1000:FF:000052">
    <property type="entry name" value="Alpha,alpha-trehalose-phosphate synthase [UDP-forming] 6"/>
    <property type="match status" value="1"/>
</dbReference>
<reference evidence="3" key="1">
    <citation type="submission" date="2020-06" db="EMBL/GenBank/DDBJ databases">
        <authorList>
            <person name="Li T."/>
            <person name="Hu X."/>
            <person name="Zhang T."/>
            <person name="Song X."/>
            <person name="Zhang H."/>
            <person name="Dai N."/>
            <person name="Sheng W."/>
            <person name="Hou X."/>
            <person name="Wei L."/>
        </authorList>
    </citation>
    <scope>NUCLEOTIDE SEQUENCE</scope>
    <source>
        <strain evidence="3">G02</strain>
        <tissue evidence="3">Leaf</tissue>
    </source>
</reference>
<comment type="caution">
    <text evidence="3">The sequence shown here is derived from an EMBL/GenBank/DDBJ whole genome shotgun (WGS) entry which is preliminary data.</text>
</comment>
<gene>
    <name evidence="3" type="ORF">Sradi_1796400</name>
</gene>
<name>A0AAW2TUQ0_SESRA</name>
<protein>
    <submittedName>
        <fullName evidence="3">Alpha,alpha-trehalose-phosphate synthase [UDP-forming] 10</fullName>
    </submittedName>
</protein>
<reference evidence="3" key="2">
    <citation type="journal article" date="2024" name="Plant">
        <title>Genomic evolution and insights into agronomic trait innovations of Sesamum species.</title>
        <authorList>
            <person name="Miao H."/>
            <person name="Wang L."/>
            <person name="Qu L."/>
            <person name="Liu H."/>
            <person name="Sun Y."/>
            <person name="Le M."/>
            <person name="Wang Q."/>
            <person name="Wei S."/>
            <person name="Zheng Y."/>
            <person name="Lin W."/>
            <person name="Duan Y."/>
            <person name="Cao H."/>
            <person name="Xiong S."/>
            <person name="Wang X."/>
            <person name="Wei L."/>
            <person name="Li C."/>
            <person name="Ma Q."/>
            <person name="Ju M."/>
            <person name="Zhao R."/>
            <person name="Li G."/>
            <person name="Mu C."/>
            <person name="Tian Q."/>
            <person name="Mei H."/>
            <person name="Zhang T."/>
            <person name="Gao T."/>
            <person name="Zhang H."/>
        </authorList>
    </citation>
    <scope>NUCLEOTIDE SEQUENCE</scope>
    <source>
        <strain evidence="3">G02</strain>
    </source>
</reference>
<comment type="similarity">
    <text evidence="2">In the C-terminal section; belongs to the trehalose phosphatase family.</text>
</comment>
<dbReference type="InterPro" id="IPR023214">
    <property type="entry name" value="HAD_sf"/>
</dbReference>
<dbReference type="EMBL" id="JACGWJ010000007">
    <property type="protein sequence ID" value="KAL0408620.1"/>
    <property type="molecule type" value="Genomic_DNA"/>
</dbReference>
<organism evidence="3">
    <name type="scientific">Sesamum radiatum</name>
    <name type="common">Black benniseed</name>
    <dbReference type="NCBI Taxonomy" id="300843"/>
    <lineage>
        <taxon>Eukaryota</taxon>
        <taxon>Viridiplantae</taxon>
        <taxon>Streptophyta</taxon>
        <taxon>Embryophyta</taxon>
        <taxon>Tracheophyta</taxon>
        <taxon>Spermatophyta</taxon>
        <taxon>Magnoliopsida</taxon>
        <taxon>eudicotyledons</taxon>
        <taxon>Gunneridae</taxon>
        <taxon>Pentapetalae</taxon>
        <taxon>asterids</taxon>
        <taxon>lamiids</taxon>
        <taxon>Lamiales</taxon>
        <taxon>Pedaliaceae</taxon>
        <taxon>Sesamum</taxon>
    </lineage>
</organism>
<sequence length="115" mass="12477">MFESISSAVSGSPLPASPEIFACTVGQKPSKAKYYLDDTVDVMRLLRGLANASNPKPWDSADFQDVETGKCGTFWGLAKFLRCLLVSFSVESICWAKGVVLRTLMAALSGTIYFV</sequence>
<dbReference type="AlphaFoldDB" id="A0AAW2TUQ0"/>
<evidence type="ECO:0000256" key="2">
    <source>
        <dbReference type="ARBA" id="ARBA00006330"/>
    </source>
</evidence>
<comment type="similarity">
    <text evidence="1">In the N-terminal section; belongs to the glycosyltransferase 20 family.</text>
</comment>
<proteinExistence type="inferred from homology"/>
<evidence type="ECO:0000313" key="3">
    <source>
        <dbReference type="EMBL" id="KAL0408620.1"/>
    </source>
</evidence>
<dbReference type="Gene3D" id="3.40.50.1000">
    <property type="entry name" value="HAD superfamily/HAD-like"/>
    <property type="match status" value="1"/>
</dbReference>
<accession>A0AAW2TUQ0</accession>